<feature type="transmembrane region" description="Helical" evidence="1">
    <location>
        <begin position="156"/>
        <end position="176"/>
    </location>
</feature>
<feature type="non-terminal residue" evidence="2">
    <location>
        <position position="392"/>
    </location>
</feature>
<keyword evidence="1" id="KW-0812">Transmembrane</keyword>
<dbReference type="EMBL" id="JALHLF010000081">
    <property type="protein sequence ID" value="MCJ2184161.1"/>
    <property type="molecule type" value="Genomic_DNA"/>
</dbReference>
<protein>
    <submittedName>
        <fullName evidence="2">PepSY domain-containing protein</fullName>
    </submittedName>
</protein>
<organism evidence="2 3">
    <name type="scientific">Novosphingobium organovorum</name>
    <dbReference type="NCBI Taxonomy" id="2930092"/>
    <lineage>
        <taxon>Bacteria</taxon>
        <taxon>Pseudomonadati</taxon>
        <taxon>Pseudomonadota</taxon>
        <taxon>Alphaproteobacteria</taxon>
        <taxon>Sphingomonadales</taxon>
        <taxon>Sphingomonadaceae</taxon>
        <taxon>Novosphingobium</taxon>
    </lineage>
</organism>
<proteinExistence type="predicted"/>
<sequence>MKPTLFRIHSWLGLSLGLLLAVMGATGALMAFEDEITARFAPASVAPGVPGGPDLSPDALAARLEAHAPGTRVDRIDWQADRHLAHTVRMVPIATARGASLMKGAAKDAKRRNGPVDRASGAWRPEAGLVQFFATVRKVHRWLALPGNGDGPGRTITFLGALALLGFAGTGLALRWPRTRRQWRKLLVLDLRARKGRLRAIHRTVGLWLLPLYLLSALTGLWWGSDLYRSALRYALTGQSEKTQPTGKRAKEDTPAPWHADAAWRAFTARTGTRYTAARITMSADGTQVRIEALPQGARHLKQRDRFTFDAADGALVDEADYAAQPLGQRIVGAILEIHRGAFFGLPGRIALFVSSLMLPFFAISGLLFWWQRRPARRPRRKPKTLPAGARP</sequence>
<dbReference type="RefSeq" id="WP_244022719.1">
    <property type="nucleotide sequence ID" value="NZ_JALHLF010000081.1"/>
</dbReference>
<dbReference type="Pfam" id="PF03929">
    <property type="entry name" value="PepSY_TM"/>
    <property type="match status" value="1"/>
</dbReference>
<dbReference type="PANTHER" id="PTHR34219">
    <property type="entry name" value="IRON-REGULATED INNER MEMBRANE PROTEIN-RELATED"/>
    <property type="match status" value="1"/>
</dbReference>
<feature type="transmembrane region" description="Helical" evidence="1">
    <location>
        <begin position="350"/>
        <end position="371"/>
    </location>
</feature>
<gene>
    <name evidence="2" type="ORF">MTR62_15890</name>
</gene>
<keyword evidence="1" id="KW-0472">Membrane</keyword>
<dbReference type="InterPro" id="IPR005625">
    <property type="entry name" value="PepSY-ass_TM"/>
</dbReference>
<evidence type="ECO:0000313" key="3">
    <source>
        <dbReference type="Proteomes" id="UP001162881"/>
    </source>
</evidence>
<evidence type="ECO:0000313" key="2">
    <source>
        <dbReference type="EMBL" id="MCJ2184161.1"/>
    </source>
</evidence>
<feature type="transmembrane region" description="Helical" evidence="1">
    <location>
        <begin position="205"/>
        <end position="224"/>
    </location>
</feature>
<comment type="caution">
    <text evidence="2">The sequence shown here is derived from an EMBL/GenBank/DDBJ whole genome shotgun (WGS) entry which is preliminary data.</text>
</comment>
<dbReference type="Proteomes" id="UP001162881">
    <property type="component" value="Unassembled WGS sequence"/>
</dbReference>
<dbReference type="PANTHER" id="PTHR34219:SF3">
    <property type="entry name" value="BLL7967 PROTEIN"/>
    <property type="match status" value="1"/>
</dbReference>
<keyword evidence="3" id="KW-1185">Reference proteome</keyword>
<accession>A0ABT0BGG4</accession>
<keyword evidence="1" id="KW-1133">Transmembrane helix</keyword>
<evidence type="ECO:0000256" key="1">
    <source>
        <dbReference type="SAM" id="Phobius"/>
    </source>
</evidence>
<name>A0ABT0BGG4_9SPHN</name>
<reference evidence="2" key="1">
    <citation type="submission" date="2022-03" db="EMBL/GenBank/DDBJ databases">
        <title>Identification of a novel bacterium isolated from mangrove sediments.</title>
        <authorList>
            <person name="Pan X."/>
        </authorList>
    </citation>
    <scope>NUCLEOTIDE SEQUENCE</scope>
    <source>
        <strain evidence="2">B1949</strain>
    </source>
</reference>